<sequence length="404" mass="47057">MSKRGKKGKKQKKDNNLSDGSSEEGESNFENTKNKLLSTLNSESKNERESGYLEFSKHITNYIVPAFFSDLGGFLDSVKYSLKNGSQNEIQLCLSCLYLASFTIPEDSLTLYHDVQKTLEKLIQIHESGEVRQMAIRSIGVLCFVIYYTQDSTEVAEKALQKLFGILQEDNLPTGENYYGYVSEFLQMCGLLLSIMPHTILSKELETDPELPGEYLFDYAVSLFRNLMGHKSPHVRQCAATNIAMLYNMKDIYDEEEDEELVCETILDEVLVEMSQLEGEHSKKVSRKVKTQQRSVFRELIKSIEEQDYPEIEHNVSGNTIDVVQWQKVLQFNVLKNCLQTGFQKHLEKNQLFSTVFDYIIKNKGFREKKSYKNQRKQFNKKKKNEREKKIFKERKKKYNRKDY</sequence>
<dbReference type="AlphaFoldDB" id="A0AAV7YHZ8"/>
<dbReference type="PANTHER" id="PTHR12354">
    <property type="entry name" value="INTERFERON-RELATED DEVELOPMENTAL REGULATOR"/>
    <property type="match status" value="1"/>
</dbReference>
<dbReference type="InterPro" id="IPR016024">
    <property type="entry name" value="ARM-type_fold"/>
</dbReference>
<feature type="domain" description="Interferon-related developmental regulator N-terminal" evidence="3">
    <location>
        <begin position="16"/>
        <end position="305"/>
    </location>
</feature>
<evidence type="ECO:0000256" key="1">
    <source>
        <dbReference type="ARBA" id="ARBA00008828"/>
    </source>
</evidence>
<evidence type="ECO:0000256" key="2">
    <source>
        <dbReference type="SAM" id="MobiDB-lite"/>
    </source>
</evidence>
<organism evidence="4 5">
    <name type="scientific">Anaeramoeba flamelloides</name>
    <dbReference type="NCBI Taxonomy" id="1746091"/>
    <lineage>
        <taxon>Eukaryota</taxon>
        <taxon>Metamonada</taxon>
        <taxon>Anaeramoebidae</taxon>
        <taxon>Anaeramoeba</taxon>
    </lineage>
</organism>
<feature type="compositionally biased region" description="Polar residues" evidence="2">
    <location>
        <begin position="34"/>
        <end position="43"/>
    </location>
</feature>
<proteinExistence type="inferred from homology"/>
<feature type="compositionally biased region" description="Basic residues" evidence="2">
    <location>
        <begin position="1"/>
        <end position="12"/>
    </location>
</feature>
<feature type="compositionally biased region" description="Basic residues" evidence="2">
    <location>
        <begin position="372"/>
        <end position="384"/>
    </location>
</feature>
<dbReference type="PANTHER" id="PTHR12354:SF1">
    <property type="entry name" value="INTERFERON-RELATED DEVELOPMENTAL REGULATOR 1"/>
    <property type="match status" value="1"/>
</dbReference>
<dbReference type="InterPro" id="IPR039777">
    <property type="entry name" value="IFRD"/>
</dbReference>
<feature type="region of interest" description="Disordered" evidence="2">
    <location>
        <begin position="371"/>
        <end position="404"/>
    </location>
</feature>
<dbReference type="InterPro" id="IPR007701">
    <property type="entry name" value="Interferon-rel_develop_reg_N"/>
</dbReference>
<evidence type="ECO:0000259" key="3">
    <source>
        <dbReference type="Pfam" id="PF05004"/>
    </source>
</evidence>
<evidence type="ECO:0000313" key="4">
    <source>
        <dbReference type="EMBL" id="KAJ3429104.1"/>
    </source>
</evidence>
<comment type="similarity">
    <text evidence="1">Belongs to the IFRD family.</text>
</comment>
<name>A0AAV7YHZ8_9EUKA</name>
<dbReference type="Pfam" id="PF05004">
    <property type="entry name" value="IFRD"/>
    <property type="match status" value="1"/>
</dbReference>
<feature type="region of interest" description="Disordered" evidence="2">
    <location>
        <begin position="1"/>
        <end position="43"/>
    </location>
</feature>
<dbReference type="Gene3D" id="1.25.10.10">
    <property type="entry name" value="Leucine-rich Repeat Variant"/>
    <property type="match status" value="1"/>
</dbReference>
<dbReference type="InterPro" id="IPR011989">
    <property type="entry name" value="ARM-like"/>
</dbReference>
<feature type="compositionally biased region" description="Basic residues" evidence="2">
    <location>
        <begin position="392"/>
        <end position="404"/>
    </location>
</feature>
<comment type="caution">
    <text evidence="4">The sequence shown here is derived from an EMBL/GenBank/DDBJ whole genome shotgun (WGS) entry which is preliminary data.</text>
</comment>
<dbReference type="Proteomes" id="UP001146793">
    <property type="component" value="Unassembled WGS sequence"/>
</dbReference>
<dbReference type="EMBL" id="JANTQA010000057">
    <property type="protein sequence ID" value="KAJ3429104.1"/>
    <property type="molecule type" value="Genomic_DNA"/>
</dbReference>
<protein>
    <recommendedName>
        <fullName evidence="3">Interferon-related developmental regulator N-terminal domain-containing protein</fullName>
    </recommendedName>
</protein>
<accession>A0AAV7YHZ8</accession>
<gene>
    <name evidence="4" type="ORF">M0812_24443</name>
</gene>
<reference evidence="4" key="1">
    <citation type="submission" date="2022-08" db="EMBL/GenBank/DDBJ databases">
        <title>Novel sulphate-reducing endosymbionts in the free-living metamonad Anaeramoeba.</title>
        <authorList>
            <person name="Jerlstrom-Hultqvist J."/>
            <person name="Cepicka I."/>
            <person name="Gallot-Lavallee L."/>
            <person name="Salas-Leiva D."/>
            <person name="Curtis B.A."/>
            <person name="Zahonova K."/>
            <person name="Pipaliya S."/>
            <person name="Dacks J."/>
            <person name="Roger A.J."/>
        </authorList>
    </citation>
    <scope>NUCLEOTIDE SEQUENCE</scope>
    <source>
        <strain evidence="4">Busselton2</strain>
    </source>
</reference>
<evidence type="ECO:0000313" key="5">
    <source>
        <dbReference type="Proteomes" id="UP001146793"/>
    </source>
</evidence>
<dbReference type="SUPFAM" id="SSF48371">
    <property type="entry name" value="ARM repeat"/>
    <property type="match status" value="1"/>
</dbReference>